<dbReference type="RefSeq" id="WP_263332776.1">
    <property type="nucleotide sequence ID" value="NZ_JAOVQO010000002.1"/>
</dbReference>
<evidence type="ECO:0000313" key="2">
    <source>
        <dbReference type="EMBL" id="MCU9846800.1"/>
    </source>
</evidence>
<feature type="signal peptide" evidence="1">
    <location>
        <begin position="1"/>
        <end position="24"/>
    </location>
</feature>
<evidence type="ECO:0000313" key="3">
    <source>
        <dbReference type="Proteomes" id="UP001209535"/>
    </source>
</evidence>
<protein>
    <submittedName>
        <fullName evidence="2">Uncharacterized protein</fullName>
    </submittedName>
</protein>
<proteinExistence type="predicted"/>
<gene>
    <name evidence="2" type="ORF">OEZ60_02175</name>
</gene>
<organism evidence="2 3">
    <name type="scientific">Albidovulum salinarum</name>
    <dbReference type="NCBI Taxonomy" id="2984153"/>
    <lineage>
        <taxon>Bacteria</taxon>
        <taxon>Pseudomonadati</taxon>
        <taxon>Pseudomonadota</taxon>
        <taxon>Alphaproteobacteria</taxon>
        <taxon>Rhodobacterales</taxon>
        <taxon>Paracoccaceae</taxon>
        <taxon>Albidovulum</taxon>
    </lineage>
</organism>
<evidence type="ECO:0000256" key="1">
    <source>
        <dbReference type="SAM" id="SignalP"/>
    </source>
</evidence>
<name>A0ABT2WZF5_9RHOB</name>
<keyword evidence="1" id="KW-0732">Signal</keyword>
<dbReference type="Proteomes" id="UP001209535">
    <property type="component" value="Unassembled WGS sequence"/>
</dbReference>
<accession>A0ABT2WZF5</accession>
<keyword evidence="3" id="KW-1185">Reference proteome</keyword>
<dbReference type="EMBL" id="JAOVQO010000002">
    <property type="protein sequence ID" value="MCU9846800.1"/>
    <property type="molecule type" value="Genomic_DNA"/>
</dbReference>
<comment type="caution">
    <text evidence="2">The sequence shown here is derived from an EMBL/GenBank/DDBJ whole genome shotgun (WGS) entry which is preliminary data.</text>
</comment>
<feature type="chain" id="PRO_5046940136" evidence="1">
    <location>
        <begin position="25"/>
        <end position="182"/>
    </location>
</feature>
<sequence length="182" mass="19439">MRDIRHIPMLCLAFGLTCPAPLLAAGGGGGGYVSDAPIPWHMTQDGEGRNVIELIPHAELRIGLELTEVTERMPPEPPAQEIVVASAEELQTAAAIEDPPEIVKVPVLPQLTVPYGSLIYWADGTTWVYGENGAERHYVRLPVNVDRIEGETVYLRSGPPVGTQIVAVGAAELFGAETGTGH</sequence>
<reference evidence="2 3" key="1">
    <citation type="submission" date="2022-10" db="EMBL/GenBank/DDBJ databases">
        <title>Defluviimonas sp. nov., isolated from ocean surface sediments.</title>
        <authorList>
            <person name="He W."/>
            <person name="Wang L."/>
            <person name="Zhang D.-F."/>
        </authorList>
    </citation>
    <scope>NUCLEOTIDE SEQUENCE [LARGE SCALE GENOMIC DNA]</scope>
    <source>
        <strain evidence="2 3">WL0024</strain>
    </source>
</reference>